<name>A0A1W0A695_9STRA</name>
<evidence type="ECO:0000313" key="4">
    <source>
        <dbReference type="Proteomes" id="UP000243217"/>
    </source>
</evidence>
<dbReference type="AlphaFoldDB" id="A0A1W0A695"/>
<protein>
    <recommendedName>
        <fullName evidence="5">Secreted protein</fullName>
    </recommendedName>
</protein>
<proteinExistence type="predicted"/>
<evidence type="ECO:0008006" key="5">
    <source>
        <dbReference type="Google" id="ProtNLM"/>
    </source>
</evidence>
<evidence type="ECO:0000256" key="1">
    <source>
        <dbReference type="SAM" id="Phobius"/>
    </source>
</evidence>
<feature type="signal peptide" evidence="2">
    <location>
        <begin position="1"/>
        <end position="18"/>
    </location>
</feature>
<reference evidence="3 4" key="1">
    <citation type="journal article" date="2014" name="Genome Biol. Evol.">
        <title>The secreted proteins of Achlya hypogyna and Thraustotheca clavata identify the ancestral oomycete secretome and reveal gene acquisitions by horizontal gene transfer.</title>
        <authorList>
            <person name="Misner I."/>
            <person name="Blouin N."/>
            <person name="Leonard G."/>
            <person name="Richards T.A."/>
            <person name="Lane C.E."/>
        </authorList>
    </citation>
    <scope>NUCLEOTIDE SEQUENCE [LARGE SCALE GENOMIC DNA]</scope>
    <source>
        <strain evidence="3 4">ATCC 34112</strain>
    </source>
</reference>
<accession>A0A1W0A695</accession>
<comment type="caution">
    <text evidence="3">The sequence shown here is derived from an EMBL/GenBank/DDBJ whole genome shotgun (WGS) entry which is preliminary data.</text>
</comment>
<gene>
    <name evidence="3" type="ORF">THRCLA_20527</name>
</gene>
<keyword evidence="1" id="KW-0812">Transmembrane</keyword>
<keyword evidence="4" id="KW-1185">Reference proteome</keyword>
<organism evidence="3 4">
    <name type="scientific">Thraustotheca clavata</name>
    <dbReference type="NCBI Taxonomy" id="74557"/>
    <lineage>
        <taxon>Eukaryota</taxon>
        <taxon>Sar</taxon>
        <taxon>Stramenopiles</taxon>
        <taxon>Oomycota</taxon>
        <taxon>Saprolegniomycetes</taxon>
        <taxon>Saprolegniales</taxon>
        <taxon>Achlyaceae</taxon>
        <taxon>Thraustotheca</taxon>
    </lineage>
</organism>
<sequence>MRAWILAVGVVLLGNVNAKEVYAVDTRKQVSYQVFYYADRLHQKALEMDPRQIKYVGMHTNAEPGKKSHIKVLERKHKFPTLATIISITILLTTMYIIIKYFS</sequence>
<keyword evidence="1" id="KW-1133">Transmembrane helix</keyword>
<keyword evidence="1" id="KW-0472">Membrane</keyword>
<dbReference type="Proteomes" id="UP000243217">
    <property type="component" value="Unassembled WGS sequence"/>
</dbReference>
<keyword evidence="2" id="KW-0732">Signal</keyword>
<evidence type="ECO:0000256" key="2">
    <source>
        <dbReference type="SAM" id="SignalP"/>
    </source>
</evidence>
<dbReference type="OrthoDB" id="70796at2759"/>
<feature type="transmembrane region" description="Helical" evidence="1">
    <location>
        <begin position="79"/>
        <end position="99"/>
    </location>
</feature>
<evidence type="ECO:0000313" key="3">
    <source>
        <dbReference type="EMBL" id="OQS05796.1"/>
    </source>
</evidence>
<dbReference type="EMBL" id="JNBS01000414">
    <property type="protein sequence ID" value="OQS05796.1"/>
    <property type="molecule type" value="Genomic_DNA"/>
</dbReference>
<feature type="chain" id="PRO_5012415833" description="Secreted protein" evidence="2">
    <location>
        <begin position="19"/>
        <end position="103"/>
    </location>
</feature>